<protein>
    <recommendedName>
        <fullName evidence="10">tRNA dimethylallyltransferase</fullName>
        <ecNumber evidence="10">2.5.1.75</ecNumber>
    </recommendedName>
    <alternativeName>
        <fullName evidence="10">Dimethylallyl diphosphate:tRNA dimethylallyltransferase</fullName>
        <shortName evidence="10">DMAPP:tRNA dimethylallyltransferase</shortName>
        <shortName evidence="10">DMATase</shortName>
    </alternativeName>
    <alternativeName>
        <fullName evidence="10">Isopentenyl-diphosphate:tRNA isopentenyltransferase</fullName>
        <shortName evidence="10">IPP transferase</shortName>
        <shortName evidence="10">IPPT</shortName>
        <shortName evidence="10">IPTase</shortName>
    </alternativeName>
</protein>
<dbReference type="HAMAP" id="MF_00185">
    <property type="entry name" value="IPP_trans"/>
    <property type="match status" value="1"/>
</dbReference>
<dbReference type="InterPro" id="IPR039657">
    <property type="entry name" value="Dimethylallyltransferase"/>
</dbReference>
<feature type="binding site" evidence="10">
    <location>
        <begin position="13"/>
        <end position="18"/>
    </location>
    <ligand>
        <name>substrate</name>
    </ligand>
</feature>
<dbReference type="AlphaFoldDB" id="A0A094ITM6"/>
<keyword evidence="15" id="KW-1185">Reference proteome</keyword>
<dbReference type="Gene3D" id="3.40.50.300">
    <property type="entry name" value="P-loop containing nucleotide triphosphate hydrolases"/>
    <property type="match status" value="1"/>
</dbReference>
<organism evidence="14 15">
    <name type="scientific">Pseudidiomarina salinarum</name>
    <dbReference type="NCBI Taxonomy" id="435908"/>
    <lineage>
        <taxon>Bacteria</taxon>
        <taxon>Pseudomonadati</taxon>
        <taxon>Pseudomonadota</taxon>
        <taxon>Gammaproteobacteria</taxon>
        <taxon>Alteromonadales</taxon>
        <taxon>Idiomarinaceae</taxon>
        <taxon>Pseudidiomarina</taxon>
    </lineage>
</organism>
<dbReference type="Proteomes" id="UP000054363">
    <property type="component" value="Unassembled WGS sequence"/>
</dbReference>
<dbReference type="InterPro" id="IPR027417">
    <property type="entry name" value="P-loop_NTPase"/>
</dbReference>
<evidence type="ECO:0000256" key="6">
    <source>
        <dbReference type="ARBA" id="ARBA00022741"/>
    </source>
</evidence>
<dbReference type="Pfam" id="PF01715">
    <property type="entry name" value="IPPT"/>
    <property type="match status" value="1"/>
</dbReference>
<gene>
    <name evidence="10" type="primary">miaA</name>
    <name evidence="14" type="ORF">IDSA_05990</name>
</gene>
<dbReference type="GO" id="GO:0005524">
    <property type="term" value="F:ATP binding"/>
    <property type="evidence" value="ECO:0007669"/>
    <property type="project" value="UniProtKB-UniRule"/>
</dbReference>
<keyword evidence="8 10" id="KW-0460">Magnesium</keyword>
<comment type="similarity">
    <text evidence="3 10 13">Belongs to the IPP transferase family.</text>
</comment>
<feature type="region of interest" description="Interaction with substrate tRNA" evidence="10">
    <location>
        <begin position="241"/>
        <end position="246"/>
    </location>
</feature>
<dbReference type="OrthoDB" id="9776390at2"/>
<proteinExistence type="inferred from homology"/>
<evidence type="ECO:0000256" key="4">
    <source>
        <dbReference type="ARBA" id="ARBA00022679"/>
    </source>
</evidence>
<keyword evidence="5 10" id="KW-0819">tRNA processing</keyword>
<evidence type="ECO:0000256" key="3">
    <source>
        <dbReference type="ARBA" id="ARBA00005842"/>
    </source>
</evidence>
<dbReference type="GO" id="GO:0006400">
    <property type="term" value="P:tRNA modification"/>
    <property type="evidence" value="ECO:0007669"/>
    <property type="project" value="TreeGrafter"/>
</dbReference>
<comment type="caution">
    <text evidence="10">Lacks conserved residue(s) required for the propagation of feature annotation.</text>
</comment>
<evidence type="ECO:0000256" key="12">
    <source>
        <dbReference type="RuleBase" id="RU003784"/>
    </source>
</evidence>
<feature type="binding site" evidence="10">
    <location>
        <begin position="11"/>
        <end position="18"/>
    </location>
    <ligand>
        <name>ATP</name>
        <dbReference type="ChEBI" id="CHEBI:30616"/>
    </ligand>
</feature>
<evidence type="ECO:0000256" key="8">
    <source>
        <dbReference type="ARBA" id="ARBA00022842"/>
    </source>
</evidence>
<comment type="catalytic activity">
    <reaction evidence="9 10 11">
        <text>adenosine(37) in tRNA + dimethylallyl diphosphate = N(6)-dimethylallyladenosine(37) in tRNA + diphosphate</text>
        <dbReference type="Rhea" id="RHEA:26482"/>
        <dbReference type="Rhea" id="RHEA-COMP:10162"/>
        <dbReference type="Rhea" id="RHEA-COMP:10375"/>
        <dbReference type="ChEBI" id="CHEBI:33019"/>
        <dbReference type="ChEBI" id="CHEBI:57623"/>
        <dbReference type="ChEBI" id="CHEBI:74411"/>
        <dbReference type="ChEBI" id="CHEBI:74415"/>
        <dbReference type="EC" id="2.5.1.75"/>
    </reaction>
</comment>
<comment type="cofactor">
    <cofactor evidence="1 10">
        <name>Mg(2+)</name>
        <dbReference type="ChEBI" id="CHEBI:18420"/>
    </cofactor>
</comment>
<evidence type="ECO:0000256" key="13">
    <source>
        <dbReference type="RuleBase" id="RU003785"/>
    </source>
</evidence>
<evidence type="ECO:0000256" key="10">
    <source>
        <dbReference type="HAMAP-Rule" id="MF_00185"/>
    </source>
</evidence>
<comment type="function">
    <text evidence="2 10 12">Catalyzes the transfer of a dimethylallyl group onto the adenine at position 37 in tRNAs that read codons beginning with uridine, leading to the formation of N6-(dimethylallyl)adenosine (i(6)A).</text>
</comment>
<accession>A0A094ITM6</accession>
<keyword evidence="6 10" id="KW-0547">Nucleotide-binding</keyword>
<evidence type="ECO:0000313" key="14">
    <source>
        <dbReference type="EMBL" id="KFZ31030.1"/>
    </source>
</evidence>
<keyword evidence="4 10" id="KW-0808">Transferase</keyword>
<dbReference type="SUPFAM" id="SSF52540">
    <property type="entry name" value="P-loop containing nucleoside triphosphate hydrolases"/>
    <property type="match status" value="2"/>
</dbReference>
<evidence type="ECO:0000256" key="5">
    <source>
        <dbReference type="ARBA" id="ARBA00022694"/>
    </source>
</evidence>
<dbReference type="Gene3D" id="1.10.20.140">
    <property type="match status" value="1"/>
</dbReference>
<evidence type="ECO:0000256" key="7">
    <source>
        <dbReference type="ARBA" id="ARBA00022840"/>
    </source>
</evidence>
<dbReference type="FunFam" id="1.10.20.140:FF:000001">
    <property type="entry name" value="tRNA dimethylallyltransferase"/>
    <property type="match status" value="1"/>
</dbReference>
<dbReference type="PANTHER" id="PTHR11088:SF60">
    <property type="entry name" value="TRNA DIMETHYLALLYLTRANSFERASE"/>
    <property type="match status" value="1"/>
</dbReference>
<comment type="caution">
    <text evidence="14">The sequence shown here is derived from an EMBL/GenBank/DDBJ whole genome shotgun (WGS) entry which is preliminary data.</text>
</comment>
<evidence type="ECO:0000313" key="15">
    <source>
        <dbReference type="Proteomes" id="UP000054363"/>
    </source>
</evidence>
<sequence length="319" mass="36112">MNQPGVICLYGPTAAGKTGLAIELCRQLPCDIISVDSALIYRGMDIGTAKPTAAELAQAPHRLIDICDPAESYSAAQFARDARRHIDAIIEKRRIPLLVGGTMLYFKALLEGMSQLPEADPAIRQQLQALLDEQGSEYLHRQLQLVDPVSAGRIHPNDPQRLIRALEVWRSSGHSLTELSQQREGALPYPIWQLAVAPPDRAVLHERIALRFQQMMEQGLLDEVKALRARPDLYLDLPALRCVGYRQVWQYLDGEFDYPKMIDRGIFATRQLAKRQLTWLRKWPGVHWLDSEADDLVSQALAYCQTPPRYFADWAHLKS</sequence>
<dbReference type="eggNOG" id="COG0324">
    <property type="taxonomic scope" value="Bacteria"/>
</dbReference>
<evidence type="ECO:0000256" key="11">
    <source>
        <dbReference type="RuleBase" id="RU003783"/>
    </source>
</evidence>
<dbReference type="EC" id="2.5.1.75" evidence="10"/>
<evidence type="ECO:0000256" key="9">
    <source>
        <dbReference type="ARBA" id="ARBA00049563"/>
    </source>
</evidence>
<dbReference type="RefSeq" id="WP_034775080.1">
    <property type="nucleotide sequence ID" value="NZ_JPER01000002.1"/>
</dbReference>
<name>A0A094ITM6_9GAMM</name>
<keyword evidence="7 10" id="KW-0067">ATP-binding</keyword>
<evidence type="ECO:0000256" key="1">
    <source>
        <dbReference type="ARBA" id="ARBA00001946"/>
    </source>
</evidence>
<dbReference type="STRING" id="435908.IDSA_05990"/>
<feature type="region of interest" description="Interaction with substrate tRNA" evidence="10">
    <location>
        <begin position="36"/>
        <end position="39"/>
    </location>
</feature>
<dbReference type="InterPro" id="IPR018022">
    <property type="entry name" value="IPT"/>
</dbReference>
<reference evidence="14 15" key="1">
    <citation type="submission" date="2014-06" db="EMBL/GenBank/DDBJ databases">
        <title>The draft genome sequence of Idiomarina salinarum ISL-52.</title>
        <authorList>
            <person name="Du J."/>
            <person name="Shao Z."/>
        </authorList>
    </citation>
    <scope>NUCLEOTIDE SEQUENCE [LARGE SCALE GENOMIC DNA]</scope>
    <source>
        <strain evidence="14 15">ISL-52</strain>
    </source>
</reference>
<feature type="region of interest" description="Interaction with substrate tRNA" evidence="10">
    <location>
        <begin position="160"/>
        <end position="164"/>
    </location>
</feature>
<dbReference type="GO" id="GO:0052381">
    <property type="term" value="F:tRNA dimethylallyltransferase activity"/>
    <property type="evidence" value="ECO:0007669"/>
    <property type="project" value="UniProtKB-UniRule"/>
</dbReference>
<feature type="site" description="Interaction with substrate tRNA" evidence="10">
    <location>
        <position position="102"/>
    </location>
</feature>
<comment type="subunit">
    <text evidence="10">Monomer.</text>
</comment>
<evidence type="ECO:0000256" key="2">
    <source>
        <dbReference type="ARBA" id="ARBA00003213"/>
    </source>
</evidence>
<dbReference type="PANTHER" id="PTHR11088">
    <property type="entry name" value="TRNA DIMETHYLALLYLTRANSFERASE"/>
    <property type="match status" value="1"/>
</dbReference>
<dbReference type="EMBL" id="JPER01000002">
    <property type="protein sequence ID" value="KFZ31030.1"/>
    <property type="molecule type" value="Genomic_DNA"/>
</dbReference>
<feature type="site" description="Interaction with substrate tRNA" evidence="10">
    <location>
        <position position="124"/>
    </location>
</feature>
<dbReference type="NCBIfam" id="TIGR00174">
    <property type="entry name" value="miaA"/>
    <property type="match status" value="1"/>
</dbReference>